<dbReference type="PANTHER" id="PTHR31578:SF5">
    <property type="entry name" value="NEMATODE SPECIFIC PEPTIDE FAMILY"/>
    <property type="match status" value="1"/>
</dbReference>
<organism evidence="1 2">
    <name type="scientific">Panagrellus redivivus</name>
    <name type="common">Microworm</name>
    <dbReference type="NCBI Taxonomy" id="6233"/>
    <lineage>
        <taxon>Eukaryota</taxon>
        <taxon>Metazoa</taxon>
        <taxon>Ecdysozoa</taxon>
        <taxon>Nematoda</taxon>
        <taxon>Chromadorea</taxon>
        <taxon>Rhabditida</taxon>
        <taxon>Tylenchina</taxon>
        <taxon>Panagrolaimomorpha</taxon>
        <taxon>Panagrolaimoidea</taxon>
        <taxon>Panagrolaimidae</taxon>
        <taxon>Panagrellus</taxon>
    </lineage>
</organism>
<evidence type="ECO:0000313" key="2">
    <source>
        <dbReference type="WBParaSite" id="Pan_g11188.t1"/>
    </source>
</evidence>
<dbReference type="WBParaSite" id="Pan_g11188.t1">
    <property type="protein sequence ID" value="Pan_g11188.t1"/>
    <property type="gene ID" value="Pan_g11188"/>
</dbReference>
<sequence length="371" mass="41638">MAAPIKTPPDEDVWAFQDIGTPFPHNPVRAQAANNTYVALWYKHGKPLMGKAYNDSGVVQCVFAWENAIHTGKTICGKIQVLQFSGNHLQKGFFYEWIKLADYLAKPDDEVRQPVRCGTSVPVYHPALQLLGNLDLEQKAACFAHGDHVLHSSEPTELSQFMILMRNVKDLPPHCNCDGCKELMERQKATPAPKVMINDWSDHREGDEFPTNKPIILALERPLKTPTGPEEQYVALWYRHGNPIIGRALNKKGKISAYFTDGERVFTGATVGSMQLLIQMPPTVAGFDYSWQPFHKAAKYGDKEWHPVHISYRAPCIVTCEGGKYEMLGCANMKEEVVHAIIGDKVATFVGKDVQGFQVLCRKDRDDTMVI</sequence>
<proteinExistence type="predicted"/>
<protein>
    <submittedName>
        <fullName evidence="2">Uncharacterized protein</fullName>
    </submittedName>
</protein>
<dbReference type="Proteomes" id="UP000492821">
    <property type="component" value="Unassembled WGS sequence"/>
</dbReference>
<dbReference type="InterPro" id="IPR021010">
    <property type="entry name" value="Cytosolic_motility_protein"/>
</dbReference>
<keyword evidence="1" id="KW-1185">Reference proteome</keyword>
<reference evidence="2" key="2">
    <citation type="submission" date="2020-10" db="UniProtKB">
        <authorList>
            <consortium name="WormBaseParasite"/>
        </authorList>
    </citation>
    <scope>IDENTIFICATION</scope>
</reference>
<name>A0A7E4UPE7_PANRE</name>
<evidence type="ECO:0000313" key="1">
    <source>
        <dbReference type="Proteomes" id="UP000492821"/>
    </source>
</evidence>
<reference evidence="1" key="1">
    <citation type="journal article" date="2013" name="Genetics">
        <title>The draft genome and transcriptome of Panagrellus redivivus are shaped by the harsh demands of a free-living lifestyle.</title>
        <authorList>
            <person name="Srinivasan J."/>
            <person name="Dillman A.R."/>
            <person name="Macchietto M.G."/>
            <person name="Heikkinen L."/>
            <person name="Lakso M."/>
            <person name="Fracchia K.M."/>
            <person name="Antoshechkin I."/>
            <person name="Mortazavi A."/>
            <person name="Wong G."/>
            <person name="Sternberg P.W."/>
        </authorList>
    </citation>
    <scope>NUCLEOTIDE SEQUENCE [LARGE SCALE GENOMIC DNA]</scope>
    <source>
        <strain evidence="1">MT8872</strain>
    </source>
</reference>
<accession>A0A7E4UPE7</accession>
<dbReference type="AlphaFoldDB" id="A0A7E4UPE7"/>
<dbReference type="SUPFAM" id="SSF141739">
    <property type="entry name" value="MFPT repeat-like"/>
    <property type="match status" value="2"/>
</dbReference>
<dbReference type="Pfam" id="PF12150">
    <property type="entry name" value="MFP2b"/>
    <property type="match status" value="2"/>
</dbReference>
<dbReference type="PANTHER" id="PTHR31578">
    <property type="entry name" value="PROTEIN CBG21223-RELATED"/>
    <property type="match status" value="1"/>
</dbReference>